<feature type="domain" description="Reverse transcriptase" evidence="1">
    <location>
        <begin position="66"/>
        <end position="169"/>
    </location>
</feature>
<keyword evidence="3" id="KW-1185">Reference proteome</keyword>
<protein>
    <recommendedName>
        <fullName evidence="1">Reverse transcriptase domain-containing protein</fullName>
    </recommendedName>
</protein>
<comment type="caution">
    <text evidence="2">The sequence shown here is derived from an EMBL/GenBank/DDBJ whole genome shotgun (WGS) entry which is preliminary data.</text>
</comment>
<reference evidence="2 3" key="1">
    <citation type="journal article" date="2012" name="Genome Biol.">
        <title>Genome and low-iron response of an oceanic diatom adapted to chronic iron limitation.</title>
        <authorList>
            <person name="Lommer M."/>
            <person name="Specht M."/>
            <person name="Roy A.S."/>
            <person name="Kraemer L."/>
            <person name="Andreson R."/>
            <person name="Gutowska M.A."/>
            <person name="Wolf J."/>
            <person name="Bergner S.V."/>
            <person name="Schilhabel M.B."/>
            <person name="Klostermeier U.C."/>
            <person name="Beiko R.G."/>
            <person name="Rosenstiel P."/>
            <person name="Hippler M."/>
            <person name="Laroche J."/>
        </authorList>
    </citation>
    <scope>NUCLEOTIDE SEQUENCE [LARGE SCALE GENOMIC DNA]</scope>
    <source>
        <strain evidence="2 3">CCMP1005</strain>
    </source>
</reference>
<accession>K0SJV6</accession>
<dbReference type="OrthoDB" id="167162at2759"/>
<evidence type="ECO:0000259" key="1">
    <source>
        <dbReference type="Pfam" id="PF00078"/>
    </source>
</evidence>
<gene>
    <name evidence="2" type="ORF">THAOC_18271</name>
</gene>
<dbReference type="Pfam" id="PF00078">
    <property type="entry name" value="RVT_1"/>
    <property type="match status" value="1"/>
</dbReference>
<name>K0SJV6_THAOC</name>
<dbReference type="PANTHER" id="PTHR47027:SF20">
    <property type="entry name" value="REVERSE TRANSCRIPTASE-LIKE PROTEIN WITH RNA-DIRECTED DNA POLYMERASE DOMAIN"/>
    <property type="match status" value="1"/>
</dbReference>
<feature type="non-terminal residue" evidence="2">
    <location>
        <position position="302"/>
    </location>
</feature>
<dbReference type="PANTHER" id="PTHR47027">
    <property type="entry name" value="REVERSE TRANSCRIPTASE DOMAIN-CONTAINING PROTEIN"/>
    <property type="match status" value="1"/>
</dbReference>
<evidence type="ECO:0000313" key="3">
    <source>
        <dbReference type="Proteomes" id="UP000266841"/>
    </source>
</evidence>
<dbReference type="Proteomes" id="UP000266841">
    <property type="component" value="Unassembled WGS sequence"/>
</dbReference>
<dbReference type="EMBL" id="AGNL01020224">
    <property type="protein sequence ID" value="EJK61276.1"/>
    <property type="molecule type" value="Genomic_DNA"/>
</dbReference>
<evidence type="ECO:0000313" key="2">
    <source>
        <dbReference type="EMBL" id="EJK61276.1"/>
    </source>
</evidence>
<proteinExistence type="predicted"/>
<dbReference type="AlphaFoldDB" id="K0SJV6"/>
<sequence length="302" mass="35092">MDEELRTLVFGYCVRFWEGEDFRGWQMSQCVPFDPKRTHLQDRPKAREQIPVRRHTQGGCADGLFTIKTLLNMRRNHDQDTYVAFVDLVKAFDTADHQLLIKILERYGAPPNLCMVIKRMYTDLTVVLKIGKSVEEILQEVGVRQGDNMAPVLFLFLMNAFADSLETIWESKGLERVQVVRASDEDFENGIGIVRGHTPKQYQSSKLDILSIFHVPVAENAPVEIHKPSWREQREASAERAKKKAELEKTRYFSLDRTQQIAVKDGFVTFTMHFKYLGSFISYNLRDEFDIDLASRRRAKPW</sequence>
<dbReference type="InterPro" id="IPR000477">
    <property type="entry name" value="RT_dom"/>
</dbReference>
<organism evidence="2 3">
    <name type="scientific">Thalassiosira oceanica</name>
    <name type="common">Marine diatom</name>
    <dbReference type="NCBI Taxonomy" id="159749"/>
    <lineage>
        <taxon>Eukaryota</taxon>
        <taxon>Sar</taxon>
        <taxon>Stramenopiles</taxon>
        <taxon>Ochrophyta</taxon>
        <taxon>Bacillariophyta</taxon>
        <taxon>Coscinodiscophyceae</taxon>
        <taxon>Thalassiosirophycidae</taxon>
        <taxon>Thalassiosirales</taxon>
        <taxon>Thalassiosiraceae</taxon>
        <taxon>Thalassiosira</taxon>
    </lineage>
</organism>